<dbReference type="EnsemblPlants" id="Pp3c5_3200V3.2">
    <property type="protein sequence ID" value="PAC:32954154.CDS.1"/>
    <property type="gene ID" value="Pp3c5_3200"/>
</dbReference>
<dbReference type="EMBL" id="ABEU02000005">
    <property type="status" value="NOT_ANNOTATED_CDS"/>
    <property type="molecule type" value="Genomic_DNA"/>
</dbReference>
<dbReference type="EnsemblPlants" id="Pp3c5_3200V3.1">
    <property type="protein sequence ID" value="PAC:32954153.CDS.1"/>
    <property type="gene ID" value="Pp3c5_3200"/>
</dbReference>
<sequence length="100" mass="10622">MCGVLAMWGAGAGEIGAGICSRDGDMLGGGELVQRRTKGRIRVYKVLGVGYVMDWARVPLLDQYLLREMVHVLVLAIGFCTTLKSLGALAGLVREVVVSG</sequence>
<protein>
    <submittedName>
        <fullName evidence="1">Uncharacterized protein</fullName>
    </submittedName>
</protein>
<organism evidence="1 2">
    <name type="scientific">Physcomitrium patens</name>
    <name type="common">Spreading-leaved earth moss</name>
    <name type="synonym">Physcomitrella patens</name>
    <dbReference type="NCBI Taxonomy" id="3218"/>
    <lineage>
        <taxon>Eukaryota</taxon>
        <taxon>Viridiplantae</taxon>
        <taxon>Streptophyta</taxon>
        <taxon>Embryophyta</taxon>
        <taxon>Bryophyta</taxon>
        <taxon>Bryophytina</taxon>
        <taxon>Bryopsida</taxon>
        <taxon>Funariidae</taxon>
        <taxon>Funariales</taxon>
        <taxon>Funariaceae</taxon>
        <taxon>Physcomitrium</taxon>
    </lineage>
</organism>
<accession>A0A7I3ZKJ8</accession>
<dbReference type="Proteomes" id="UP000006727">
    <property type="component" value="Chromosome 5"/>
</dbReference>
<dbReference type="Gramene" id="Pp3c5_3200V3.2">
    <property type="protein sequence ID" value="PAC:32954154.CDS.1"/>
    <property type="gene ID" value="Pp3c5_3200"/>
</dbReference>
<dbReference type="InParanoid" id="A0A7I3ZKJ8"/>
<dbReference type="AlphaFoldDB" id="A0A7I3ZKJ8"/>
<proteinExistence type="predicted"/>
<dbReference type="Gramene" id="Pp3c5_3200V3.1">
    <property type="protein sequence ID" value="PAC:32954153.CDS.1"/>
    <property type="gene ID" value="Pp3c5_3200"/>
</dbReference>
<reference evidence="1 2" key="1">
    <citation type="journal article" date="2008" name="Science">
        <title>The Physcomitrella genome reveals evolutionary insights into the conquest of land by plants.</title>
        <authorList>
            <person name="Rensing S."/>
            <person name="Lang D."/>
            <person name="Zimmer A."/>
            <person name="Terry A."/>
            <person name="Salamov A."/>
            <person name="Shapiro H."/>
            <person name="Nishiyama T."/>
            <person name="Perroud P.-F."/>
            <person name="Lindquist E."/>
            <person name="Kamisugi Y."/>
            <person name="Tanahashi T."/>
            <person name="Sakakibara K."/>
            <person name="Fujita T."/>
            <person name="Oishi K."/>
            <person name="Shin-I T."/>
            <person name="Kuroki Y."/>
            <person name="Toyoda A."/>
            <person name="Suzuki Y."/>
            <person name="Hashimoto A."/>
            <person name="Yamaguchi K."/>
            <person name="Sugano A."/>
            <person name="Kohara Y."/>
            <person name="Fujiyama A."/>
            <person name="Anterola A."/>
            <person name="Aoki S."/>
            <person name="Ashton N."/>
            <person name="Barbazuk W.B."/>
            <person name="Barker E."/>
            <person name="Bennetzen J."/>
            <person name="Bezanilla M."/>
            <person name="Blankenship R."/>
            <person name="Cho S.H."/>
            <person name="Dutcher S."/>
            <person name="Estelle M."/>
            <person name="Fawcett J.A."/>
            <person name="Gundlach H."/>
            <person name="Hanada K."/>
            <person name="Heyl A."/>
            <person name="Hicks K.A."/>
            <person name="Hugh J."/>
            <person name="Lohr M."/>
            <person name="Mayer K."/>
            <person name="Melkozernov A."/>
            <person name="Murata T."/>
            <person name="Nelson D."/>
            <person name="Pils B."/>
            <person name="Prigge M."/>
            <person name="Reiss B."/>
            <person name="Renner T."/>
            <person name="Rombauts S."/>
            <person name="Rushton P."/>
            <person name="Sanderfoot A."/>
            <person name="Schween G."/>
            <person name="Shiu S.-H."/>
            <person name="Stueber K."/>
            <person name="Theodoulou F.L."/>
            <person name="Tu H."/>
            <person name="Van de Peer Y."/>
            <person name="Verrier P.J."/>
            <person name="Waters E."/>
            <person name="Wood A."/>
            <person name="Yang L."/>
            <person name="Cove D."/>
            <person name="Cuming A."/>
            <person name="Hasebe M."/>
            <person name="Lucas S."/>
            <person name="Mishler D.B."/>
            <person name="Reski R."/>
            <person name="Grigoriev I."/>
            <person name="Quatrano R.S."/>
            <person name="Boore J.L."/>
        </authorList>
    </citation>
    <scope>NUCLEOTIDE SEQUENCE [LARGE SCALE GENOMIC DNA]</scope>
    <source>
        <strain evidence="1 2">cv. Gransden 2004</strain>
    </source>
</reference>
<evidence type="ECO:0000313" key="1">
    <source>
        <dbReference type="EnsemblPlants" id="PAC:32954154.CDS.1"/>
    </source>
</evidence>
<name>A0A7I3ZKJ8_PHYPA</name>
<keyword evidence="2" id="KW-1185">Reference proteome</keyword>
<reference evidence="1 2" key="2">
    <citation type="journal article" date="2018" name="Plant J.">
        <title>The Physcomitrella patens chromosome-scale assembly reveals moss genome structure and evolution.</title>
        <authorList>
            <person name="Lang D."/>
            <person name="Ullrich K.K."/>
            <person name="Murat F."/>
            <person name="Fuchs J."/>
            <person name="Jenkins J."/>
            <person name="Haas F.B."/>
            <person name="Piednoel M."/>
            <person name="Gundlach H."/>
            <person name="Van Bel M."/>
            <person name="Meyberg R."/>
            <person name="Vives C."/>
            <person name="Morata J."/>
            <person name="Symeonidi A."/>
            <person name="Hiss M."/>
            <person name="Muchero W."/>
            <person name="Kamisugi Y."/>
            <person name="Saleh O."/>
            <person name="Blanc G."/>
            <person name="Decker E.L."/>
            <person name="van Gessel N."/>
            <person name="Grimwood J."/>
            <person name="Hayes R.D."/>
            <person name="Graham S.W."/>
            <person name="Gunter L.E."/>
            <person name="McDaniel S.F."/>
            <person name="Hoernstein S.N.W."/>
            <person name="Larsson A."/>
            <person name="Li F.W."/>
            <person name="Perroud P.F."/>
            <person name="Phillips J."/>
            <person name="Ranjan P."/>
            <person name="Rokshar D.S."/>
            <person name="Rothfels C.J."/>
            <person name="Schneider L."/>
            <person name="Shu S."/>
            <person name="Stevenson D.W."/>
            <person name="Thummler F."/>
            <person name="Tillich M."/>
            <person name="Villarreal Aguilar J.C."/>
            <person name="Widiez T."/>
            <person name="Wong G.K."/>
            <person name="Wymore A."/>
            <person name="Zhang Y."/>
            <person name="Zimmer A.D."/>
            <person name="Quatrano R.S."/>
            <person name="Mayer K.F.X."/>
            <person name="Goodstein D."/>
            <person name="Casacuberta J.M."/>
            <person name="Vandepoele K."/>
            <person name="Reski R."/>
            <person name="Cuming A.C."/>
            <person name="Tuskan G.A."/>
            <person name="Maumus F."/>
            <person name="Salse J."/>
            <person name="Schmutz J."/>
            <person name="Rensing S.A."/>
        </authorList>
    </citation>
    <scope>NUCLEOTIDE SEQUENCE [LARGE SCALE GENOMIC DNA]</scope>
    <source>
        <strain evidence="1 2">cv. Gransden 2004</strain>
    </source>
</reference>
<evidence type="ECO:0000313" key="2">
    <source>
        <dbReference type="Proteomes" id="UP000006727"/>
    </source>
</evidence>
<reference evidence="1" key="3">
    <citation type="submission" date="2020-12" db="UniProtKB">
        <authorList>
            <consortium name="EnsemblPlants"/>
        </authorList>
    </citation>
    <scope>IDENTIFICATION</scope>
</reference>